<dbReference type="PROSITE" id="PS50011">
    <property type="entry name" value="PROTEIN_KINASE_DOM"/>
    <property type="match status" value="1"/>
</dbReference>
<dbReference type="EMBL" id="LGTL01000027">
    <property type="protein sequence ID" value="KPA74914.1"/>
    <property type="molecule type" value="Genomic_DNA"/>
</dbReference>
<dbReference type="OrthoDB" id="248923at2759"/>
<feature type="domain" description="Protein kinase" evidence="6">
    <location>
        <begin position="160"/>
        <end position="486"/>
    </location>
</feature>
<dbReference type="Pfam" id="PF00069">
    <property type="entry name" value="Pkinase"/>
    <property type="match status" value="1"/>
</dbReference>
<dbReference type="GeneID" id="26909191"/>
<dbReference type="GO" id="GO:0005524">
    <property type="term" value="F:ATP binding"/>
    <property type="evidence" value="ECO:0007669"/>
    <property type="project" value="UniProtKB-KW"/>
</dbReference>
<dbReference type="EMBL" id="LGTL01000027">
    <property type="protein sequence ID" value="KPA74915.1"/>
    <property type="molecule type" value="Genomic_DNA"/>
</dbReference>
<keyword evidence="1" id="KW-0808">Transferase</keyword>
<proteinExistence type="predicted"/>
<feature type="region of interest" description="Disordered" evidence="5">
    <location>
        <begin position="182"/>
        <end position="201"/>
    </location>
</feature>
<evidence type="ECO:0000256" key="3">
    <source>
        <dbReference type="ARBA" id="ARBA00022777"/>
    </source>
</evidence>
<dbReference type="InterPro" id="IPR008271">
    <property type="entry name" value="Ser/Thr_kinase_AS"/>
</dbReference>
<organism evidence="7 8">
    <name type="scientific">Leptomonas pyrrhocoris</name>
    <name type="common">Firebug parasite</name>
    <dbReference type="NCBI Taxonomy" id="157538"/>
    <lineage>
        <taxon>Eukaryota</taxon>
        <taxon>Discoba</taxon>
        <taxon>Euglenozoa</taxon>
        <taxon>Kinetoplastea</taxon>
        <taxon>Metakinetoplastina</taxon>
        <taxon>Trypanosomatida</taxon>
        <taxon>Trypanosomatidae</taxon>
        <taxon>Leishmaniinae</taxon>
        <taxon>Leptomonas</taxon>
    </lineage>
</organism>
<keyword evidence="3" id="KW-0418">Kinase</keyword>
<sequence length="570" mass="59748">MSKPDWMNFEDSANGAVVQPTTDTAATADTVASLAGHNDAADSRSALHGVGEEDLPLFLRDDATAFHVPPDGTASSGTPAFLSDMSRHHTDAQAGEGESEMDGGKNTRRVGAGGGAGSGALRRPGTADDKSVSSSTVMYADQPSAALLHFTGDSGDAWSLHRVRILGKGNYGCATLYSLDEETAGSSPSSSSASSPSPRRSVVVKDINVQTMLNPREDMSAVQNELRVLRSVAGHPNLVQYVDALFDARPENYPMCFILMEYAAGGDLAALMERCSTTAAAAASSPTTTANTTAIASFASDLLRHGGDGGTTMISEDHVAAYLIQTAVALHSLHTEYGVLHRDVKPHNIFLLEDGVTVRLGDFGISMQLGRVGEKAKEACGSPYFMAPEIFEEKPYDAAADVWSLGVVFYQLLTRQLPFVAASVAALGPLVRRGQFARLSDASSEAAAAVSAAAYSKELRELVDSLLTVEPAARPTLRRVLRSRYVRDHLRCVPLSVLQAKRPVVARATGPAVLPRDGAAGTGTGTATVAPQFTEESLYASVFGAEAVAAAVAHASFAGVSPIVSRTSHP</sequence>
<dbReference type="Proteomes" id="UP000037923">
    <property type="component" value="Unassembled WGS sequence"/>
</dbReference>
<dbReference type="SUPFAM" id="SSF56112">
    <property type="entry name" value="Protein kinase-like (PK-like)"/>
    <property type="match status" value="1"/>
</dbReference>
<evidence type="ECO:0000259" key="6">
    <source>
        <dbReference type="PROSITE" id="PS50011"/>
    </source>
</evidence>
<evidence type="ECO:0000256" key="2">
    <source>
        <dbReference type="ARBA" id="ARBA00022741"/>
    </source>
</evidence>
<comment type="caution">
    <text evidence="7">The sequence shown here is derived from an EMBL/GenBank/DDBJ whole genome shotgun (WGS) entry which is preliminary data.</text>
</comment>
<dbReference type="RefSeq" id="XP_015653353.1">
    <property type="nucleotide sequence ID" value="XM_015808068.1"/>
</dbReference>
<dbReference type="InterPro" id="IPR000719">
    <property type="entry name" value="Prot_kinase_dom"/>
</dbReference>
<dbReference type="VEuPathDB" id="TriTrypDB:LpyrH10_27_0630"/>
<dbReference type="SMART" id="SM00220">
    <property type="entry name" value="S_TKc"/>
    <property type="match status" value="1"/>
</dbReference>
<dbReference type="Gene3D" id="3.30.200.20">
    <property type="entry name" value="Phosphorylase Kinase, domain 1"/>
    <property type="match status" value="1"/>
</dbReference>
<feature type="region of interest" description="Disordered" evidence="5">
    <location>
        <begin position="88"/>
        <end position="135"/>
    </location>
</feature>
<feature type="region of interest" description="Disordered" evidence="5">
    <location>
        <begin position="1"/>
        <end position="24"/>
    </location>
</feature>
<dbReference type="GO" id="GO:0004674">
    <property type="term" value="F:protein serine/threonine kinase activity"/>
    <property type="evidence" value="ECO:0007669"/>
    <property type="project" value="TreeGrafter"/>
</dbReference>
<dbReference type="InterPro" id="IPR050660">
    <property type="entry name" value="NEK_Ser/Thr_kinase"/>
</dbReference>
<evidence type="ECO:0000313" key="8">
    <source>
        <dbReference type="Proteomes" id="UP000037923"/>
    </source>
</evidence>
<dbReference type="PROSITE" id="PS00108">
    <property type="entry name" value="PROTEIN_KINASE_ST"/>
    <property type="match status" value="1"/>
</dbReference>
<keyword evidence="2" id="KW-0547">Nucleotide-binding</keyword>
<gene>
    <name evidence="7" type="ORF">ABB37_08908</name>
</gene>
<dbReference type="PANTHER" id="PTHR43671:SF106">
    <property type="entry name" value="NIMA-LIKE KINASE"/>
    <property type="match status" value="1"/>
</dbReference>
<evidence type="ECO:0000256" key="4">
    <source>
        <dbReference type="ARBA" id="ARBA00022840"/>
    </source>
</evidence>
<accession>A0A0N0DRS2</accession>
<dbReference type="OMA" id="IMMEYCA"/>
<reference evidence="7 8" key="1">
    <citation type="submission" date="2015-07" db="EMBL/GenBank/DDBJ databases">
        <title>High-quality genome of monoxenous trypanosomatid Leptomonas pyrrhocoris.</title>
        <authorList>
            <person name="Flegontov P."/>
            <person name="Butenko A."/>
            <person name="Firsov S."/>
            <person name="Vlcek C."/>
            <person name="Logacheva M.D."/>
            <person name="Field M."/>
            <person name="Filatov D."/>
            <person name="Flegontova O."/>
            <person name="Gerasimov E."/>
            <person name="Jackson A.P."/>
            <person name="Kelly S."/>
            <person name="Opperdoes F."/>
            <person name="O'Reilly A."/>
            <person name="Votypka J."/>
            <person name="Yurchenko V."/>
            <person name="Lukes J."/>
        </authorList>
    </citation>
    <scope>NUCLEOTIDE SEQUENCE [LARGE SCALE GENOMIC DNA]</scope>
    <source>
        <strain evidence="7">H10</strain>
    </source>
</reference>
<keyword evidence="8" id="KW-1185">Reference proteome</keyword>
<protein>
    <recommendedName>
        <fullName evidence="6">Protein kinase domain-containing protein</fullName>
    </recommendedName>
</protein>
<dbReference type="AlphaFoldDB" id="A0A0N0DRS2"/>
<evidence type="ECO:0000256" key="1">
    <source>
        <dbReference type="ARBA" id="ARBA00022679"/>
    </source>
</evidence>
<evidence type="ECO:0000256" key="5">
    <source>
        <dbReference type="SAM" id="MobiDB-lite"/>
    </source>
</evidence>
<keyword evidence="4" id="KW-0067">ATP-binding</keyword>
<evidence type="ECO:0000313" key="7">
    <source>
        <dbReference type="EMBL" id="KPA74914.1"/>
    </source>
</evidence>
<dbReference type="InterPro" id="IPR011009">
    <property type="entry name" value="Kinase-like_dom_sf"/>
</dbReference>
<dbReference type="PANTHER" id="PTHR43671">
    <property type="entry name" value="SERINE/THREONINE-PROTEIN KINASE NEK"/>
    <property type="match status" value="1"/>
</dbReference>
<name>A0A0N0DRS2_LEPPY</name>
<dbReference type="RefSeq" id="XP_015653354.1">
    <property type="nucleotide sequence ID" value="XM_015808069.1"/>
</dbReference>
<feature type="compositionally biased region" description="Low complexity" evidence="5">
    <location>
        <begin position="186"/>
        <end position="201"/>
    </location>
</feature>
<dbReference type="Gene3D" id="1.10.510.10">
    <property type="entry name" value="Transferase(Phosphotransferase) domain 1"/>
    <property type="match status" value="1"/>
</dbReference>